<dbReference type="EnsemblMetazoa" id="CJA39829a.1">
    <property type="protein sequence ID" value="CJA39829a.1"/>
    <property type="gene ID" value="WBGene00215677"/>
</dbReference>
<dbReference type="Proteomes" id="UP000005237">
    <property type="component" value="Unassembled WGS sequence"/>
</dbReference>
<sequence length="173" mass="20036">MILSSLYAPSAGLSLFSRSFQFHLRVRWCHPEEFFKLYTVVYSFVASEKTRQRSVTGPGICPNSRIAIDPRSEQRNEHIFRSVAYHLHARASRSILSFTENPCEISIFLSPSKLANVNRTLVDLDHFLNTSNRRVRFQNPVNYCFPHYTCDISIRTIDDEMIRATSSKNFVII</sequence>
<proteinExistence type="predicted"/>
<evidence type="ECO:0000313" key="2">
    <source>
        <dbReference type="Proteomes" id="UP000005237"/>
    </source>
</evidence>
<evidence type="ECO:0000313" key="1">
    <source>
        <dbReference type="EnsemblMetazoa" id="CJA39829a.1"/>
    </source>
</evidence>
<organism evidence="1 2">
    <name type="scientific">Caenorhabditis japonica</name>
    <dbReference type="NCBI Taxonomy" id="281687"/>
    <lineage>
        <taxon>Eukaryota</taxon>
        <taxon>Metazoa</taxon>
        <taxon>Ecdysozoa</taxon>
        <taxon>Nematoda</taxon>
        <taxon>Chromadorea</taxon>
        <taxon>Rhabditida</taxon>
        <taxon>Rhabditina</taxon>
        <taxon>Rhabditomorpha</taxon>
        <taxon>Rhabditoidea</taxon>
        <taxon>Rhabditidae</taxon>
        <taxon>Peloderinae</taxon>
        <taxon>Caenorhabditis</taxon>
    </lineage>
</organism>
<name>A0A8R1IVP6_CAEJA</name>
<dbReference type="AlphaFoldDB" id="A0A8R1IVP6"/>
<keyword evidence="2" id="KW-1185">Reference proteome</keyword>
<protein>
    <submittedName>
        <fullName evidence="1">Uncharacterized protein</fullName>
    </submittedName>
</protein>
<reference evidence="1" key="2">
    <citation type="submission" date="2022-06" db="UniProtKB">
        <authorList>
            <consortium name="EnsemblMetazoa"/>
        </authorList>
    </citation>
    <scope>IDENTIFICATION</scope>
    <source>
        <strain evidence="1">DF5081</strain>
    </source>
</reference>
<accession>A0A8R1IVP6</accession>
<reference evidence="2" key="1">
    <citation type="submission" date="2010-08" db="EMBL/GenBank/DDBJ databases">
        <authorList>
            <consortium name="Caenorhabditis japonica Sequencing Consortium"/>
            <person name="Wilson R.K."/>
        </authorList>
    </citation>
    <scope>NUCLEOTIDE SEQUENCE [LARGE SCALE GENOMIC DNA]</scope>
    <source>
        <strain evidence="2">DF5081</strain>
    </source>
</reference>